<feature type="transmembrane region" description="Helical" evidence="8">
    <location>
        <begin position="269"/>
        <end position="294"/>
    </location>
</feature>
<evidence type="ECO:0000256" key="5">
    <source>
        <dbReference type="ARBA" id="ARBA00022692"/>
    </source>
</evidence>
<keyword evidence="4" id="KW-0309">Germination</keyword>
<proteinExistence type="inferred from homology"/>
<comment type="similarity">
    <text evidence="2">Belongs to the amino acid-polyamine-organocation (APC) superfamily. Spore germination protein (SGP) (TC 2.A.3.9) family.</text>
</comment>
<evidence type="ECO:0000256" key="1">
    <source>
        <dbReference type="ARBA" id="ARBA00004141"/>
    </source>
</evidence>
<dbReference type="PANTHER" id="PTHR34975:SF2">
    <property type="entry name" value="SPORE GERMINATION PROTEIN A2"/>
    <property type="match status" value="1"/>
</dbReference>
<feature type="transmembrane region" description="Helical" evidence="8">
    <location>
        <begin position="146"/>
        <end position="163"/>
    </location>
</feature>
<evidence type="ECO:0000313" key="9">
    <source>
        <dbReference type="EMBL" id="MFB9760373.1"/>
    </source>
</evidence>
<organism evidence="9 10">
    <name type="scientific">Ectobacillus funiculus</name>
    <dbReference type="NCBI Taxonomy" id="137993"/>
    <lineage>
        <taxon>Bacteria</taxon>
        <taxon>Bacillati</taxon>
        <taxon>Bacillota</taxon>
        <taxon>Bacilli</taxon>
        <taxon>Bacillales</taxon>
        <taxon>Bacillaceae</taxon>
        <taxon>Ectobacillus</taxon>
    </lineage>
</organism>
<accession>A0ABV5WJI1</accession>
<dbReference type="Proteomes" id="UP001589609">
    <property type="component" value="Unassembled WGS sequence"/>
</dbReference>
<dbReference type="Pfam" id="PF03845">
    <property type="entry name" value="Spore_permease"/>
    <property type="match status" value="1"/>
</dbReference>
<keyword evidence="10" id="KW-1185">Reference proteome</keyword>
<dbReference type="RefSeq" id="WP_379950691.1">
    <property type="nucleotide sequence ID" value="NZ_JBHMAF010000138.1"/>
</dbReference>
<keyword evidence="3" id="KW-0813">Transport</keyword>
<keyword evidence="5 8" id="KW-0812">Transmembrane</keyword>
<keyword evidence="7 8" id="KW-0472">Membrane</keyword>
<feature type="transmembrane region" description="Helical" evidence="8">
    <location>
        <begin position="9"/>
        <end position="27"/>
    </location>
</feature>
<feature type="transmembrane region" description="Helical" evidence="8">
    <location>
        <begin position="80"/>
        <end position="99"/>
    </location>
</feature>
<feature type="transmembrane region" description="Helical" evidence="8">
    <location>
        <begin position="216"/>
        <end position="241"/>
    </location>
</feature>
<dbReference type="InterPro" id="IPR004761">
    <property type="entry name" value="Spore_GerAB"/>
</dbReference>
<evidence type="ECO:0000313" key="10">
    <source>
        <dbReference type="Proteomes" id="UP001589609"/>
    </source>
</evidence>
<evidence type="ECO:0000256" key="7">
    <source>
        <dbReference type="ARBA" id="ARBA00023136"/>
    </source>
</evidence>
<gene>
    <name evidence="9" type="ORF">ACFFMS_18760</name>
</gene>
<dbReference type="PANTHER" id="PTHR34975">
    <property type="entry name" value="SPORE GERMINATION PROTEIN A2"/>
    <property type="match status" value="1"/>
</dbReference>
<evidence type="ECO:0000256" key="2">
    <source>
        <dbReference type="ARBA" id="ARBA00007998"/>
    </source>
</evidence>
<evidence type="ECO:0000256" key="3">
    <source>
        <dbReference type="ARBA" id="ARBA00022448"/>
    </source>
</evidence>
<comment type="subcellular location">
    <subcellularLocation>
        <location evidence="1">Membrane</location>
        <topology evidence="1">Multi-pass membrane protein</topology>
    </subcellularLocation>
</comment>
<protein>
    <submittedName>
        <fullName evidence="9">Endospore germination permease</fullName>
    </submittedName>
</protein>
<dbReference type="NCBIfam" id="TIGR00912">
    <property type="entry name" value="2A0309"/>
    <property type="match status" value="1"/>
</dbReference>
<keyword evidence="6 8" id="KW-1133">Transmembrane helix</keyword>
<feature type="transmembrane region" description="Helical" evidence="8">
    <location>
        <begin position="306"/>
        <end position="324"/>
    </location>
</feature>
<name>A0ABV5WJI1_9BACI</name>
<evidence type="ECO:0000256" key="8">
    <source>
        <dbReference type="SAM" id="Phobius"/>
    </source>
</evidence>
<feature type="transmembrane region" description="Helical" evidence="8">
    <location>
        <begin position="39"/>
        <end position="60"/>
    </location>
</feature>
<evidence type="ECO:0000256" key="6">
    <source>
        <dbReference type="ARBA" id="ARBA00022989"/>
    </source>
</evidence>
<evidence type="ECO:0000256" key="4">
    <source>
        <dbReference type="ARBA" id="ARBA00022544"/>
    </source>
</evidence>
<feature type="transmembrane region" description="Helical" evidence="8">
    <location>
        <begin position="336"/>
        <end position="355"/>
    </location>
</feature>
<dbReference type="EMBL" id="JBHMAF010000138">
    <property type="protein sequence ID" value="MFB9760373.1"/>
    <property type="molecule type" value="Genomic_DNA"/>
</dbReference>
<dbReference type="Gene3D" id="1.20.1740.10">
    <property type="entry name" value="Amino acid/polyamine transporter I"/>
    <property type="match status" value="1"/>
</dbReference>
<feature type="transmembrane region" description="Helical" evidence="8">
    <location>
        <begin position="119"/>
        <end position="137"/>
    </location>
</feature>
<sequence length="361" mass="40283">MDNQKLSRLQFCILVLLYTVGTSILVIPPSLVSIAKQDVWISLIFGLVIGLLLVSLYNVIANAFPNYTLFEINEKVMEKWVGKAVSCLFFCFTLLLSSLVLRNIGDFMVTQVMPETPIAFIHALVLIAVIFGSRLGLEVIGRTSEVFLPWVFLFFFILIVFNLHNVETTNIQPVFKQNTKSIIRASNVFIGVPFLELVTFLMIHPFVNCSKSASKGLLIGTLIGGAMIVTITIMSILVLGVDVTSRTAYPSYVLGKKINIGGFLERFEVIVALLWIFSSYFKLIILFYVTAVGISKTLGTIDYRSLLFPMGLILMALSIIVYPNGPYVQSFVSNTWPPFAATFGLFFPLILLIVAKFRKKN</sequence>
<comment type="caution">
    <text evidence="9">The sequence shown here is derived from an EMBL/GenBank/DDBJ whole genome shotgun (WGS) entry which is preliminary data.</text>
</comment>
<feature type="transmembrane region" description="Helical" evidence="8">
    <location>
        <begin position="183"/>
        <end position="204"/>
    </location>
</feature>
<reference evidence="9 10" key="1">
    <citation type="submission" date="2024-09" db="EMBL/GenBank/DDBJ databases">
        <authorList>
            <person name="Sun Q."/>
            <person name="Mori K."/>
        </authorList>
    </citation>
    <scope>NUCLEOTIDE SEQUENCE [LARGE SCALE GENOMIC DNA]</scope>
    <source>
        <strain evidence="9 10">JCM 11201</strain>
    </source>
</reference>